<evidence type="ECO:0000256" key="1">
    <source>
        <dbReference type="SAM" id="MobiDB-lite"/>
    </source>
</evidence>
<reference evidence="2" key="1">
    <citation type="submission" date="2023-08" db="EMBL/GenBank/DDBJ databases">
        <title>Draft sequence of the Babesia gibsoni genome.</title>
        <authorList>
            <person name="Yamagishi J.Y."/>
            <person name="Xuan X.X."/>
        </authorList>
    </citation>
    <scope>NUCLEOTIDE SEQUENCE</scope>
    <source>
        <strain evidence="2">Azabu</strain>
    </source>
</reference>
<proteinExistence type="predicted"/>
<dbReference type="Proteomes" id="UP001230268">
    <property type="component" value="Unassembled WGS sequence"/>
</dbReference>
<evidence type="ECO:0000313" key="2">
    <source>
        <dbReference type="EMBL" id="KAK1442704.1"/>
    </source>
</evidence>
<organism evidence="2 3">
    <name type="scientific">Babesia gibsoni</name>
    <dbReference type="NCBI Taxonomy" id="33632"/>
    <lineage>
        <taxon>Eukaryota</taxon>
        <taxon>Sar</taxon>
        <taxon>Alveolata</taxon>
        <taxon>Apicomplexa</taxon>
        <taxon>Aconoidasida</taxon>
        <taxon>Piroplasmida</taxon>
        <taxon>Babesiidae</taxon>
        <taxon>Babesia</taxon>
    </lineage>
</organism>
<comment type="caution">
    <text evidence="2">The sequence shown here is derived from an EMBL/GenBank/DDBJ whole genome shotgun (WGS) entry which is preliminary data.</text>
</comment>
<feature type="region of interest" description="Disordered" evidence="1">
    <location>
        <begin position="1"/>
        <end position="45"/>
    </location>
</feature>
<gene>
    <name evidence="2" type="ORF">BgAZ_302220</name>
</gene>
<feature type="compositionally biased region" description="Basic and acidic residues" evidence="1">
    <location>
        <begin position="21"/>
        <end position="39"/>
    </location>
</feature>
<dbReference type="EMBL" id="JAVEPI010000003">
    <property type="protein sequence ID" value="KAK1442704.1"/>
    <property type="molecule type" value="Genomic_DNA"/>
</dbReference>
<dbReference type="AlphaFoldDB" id="A0AAD8LKW6"/>
<keyword evidence="3" id="KW-1185">Reference proteome</keyword>
<evidence type="ECO:0000313" key="3">
    <source>
        <dbReference type="Proteomes" id="UP001230268"/>
    </source>
</evidence>
<accession>A0AAD8LKW6</accession>
<name>A0AAD8LKW6_BABGI</name>
<sequence length="316" mass="36758">MEHVSNGVNKRVRNQLSHNDSPSHDKVKREDDTPPDSRKVKNRRNHRFLERWEVRDDHVGRENETGKPIGDGKSKDALPYIYQQAEFVRITADLIRKCNFESGLRRFLSVLDKGGTIDLNDYADAQVRKKIRHLAKALYLSRNDSCLAKPDECNISLLEALEEKMSYIRQKVEAQGPYIRPARTENNFEGHTSSNDKASNEGLNAKEMAEMMSLREMHEQGFFVDYENVQKEFMDKHALQDVWGKTPQQQMHLMMKKNASKLNGEEEESQPWNVFDREKEIVSSSKIDKMSYERLIQSNKDFTESFTKGKCYSSFI</sequence>
<protein>
    <submittedName>
        <fullName evidence="2">Uncharacterized protein</fullName>
    </submittedName>
</protein>